<keyword evidence="7" id="KW-1185">Reference proteome</keyword>
<reference evidence="6" key="1">
    <citation type="submission" date="2020-07" db="EMBL/GenBank/DDBJ databases">
        <title>Genome sequence and genetic diversity analysis of an under-domesticated orphan crop, white fonio (Digitaria exilis).</title>
        <authorList>
            <person name="Bennetzen J.L."/>
            <person name="Chen S."/>
            <person name="Ma X."/>
            <person name="Wang X."/>
            <person name="Yssel A.E.J."/>
            <person name="Chaluvadi S.R."/>
            <person name="Johnson M."/>
            <person name="Gangashetty P."/>
            <person name="Hamidou F."/>
            <person name="Sanogo M.D."/>
            <person name="Zwaenepoel A."/>
            <person name="Wallace J."/>
            <person name="Van De Peer Y."/>
            <person name="Van Deynze A."/>
        </authorList>
    </citation>
    <scope>NUCLEOTIDE SEQUENCE</scope>
    <source>
        <tissue evidence="6">Leaves</tissue>
    </source>
</reference>
<keyword evidence="2" id="KW-0611">Plant defense</keyword>
<evidence type="ECO:0000259" key="5">
    <source>
        <dbReference type="Pfam" id="PF23598"/>
    </source>
</evidence>
<organism evidence="6 7">
    <name type="scientific">Digitaria exilis</name>
    <dbReference type="NCBI Taxonomy" id="1010633"/>
    <lineage>
        <taxon>Eukaryota</taxon>
        <taxon>Viridiplantae</taxon>
        <taxon>Streptophyta</taxon>
        <taxon>Embryophyta</taxon>
        <taxon>Tracheophyta</taxon>
        <taxon>Spermatophyta</taxon>
        <taxon>Magnoliopsida</taxon>
        <taxon>Liliopsida</taxon>
        <taxon>Poales</taxon>
        <taxon>Poaceae</taxon>
        <taxon>PACMAD clade</taxon>
        <taxon>Panicoideae</taxon>
        <taxon>Panicodae</taxon>
        <taxon>Paniceae</taxon>
        <taxon>Anthephorinae</taxon>
        <taxon>Digitaria</taxon>
    </lineage>
</organism>
<comment type="caution">
    <text evidence="6">The sequence shown here is derived from an EMBL/GenBank/DDBJ whole genome shotgun (WGS) entry which is preliminary data.</text>
</comment>
<name>A0A835BTU0_9POAL</name>
<dbReference type="InterPro" id="IPR002182">
    <property type="entry name" value="NB-ARC"/>
</dbReference>
<dbReference type="Gene3D" id="1.10.10.10">
    <property type="entry name" value="Winged helix-like DNA-binding domain superfamily/Winged helix DNA-binding domain"/>
    <property type="match status" value="1"/>
</dbReference>
<gene>
    <name evidence="6" type="ORF">HU200_034602</name>
</gene>
<protein>
    <recommendedName>
        <fullName evidence="8">NB-ARC domain-containing protein</fullName>
    </recommendedName>
</protein>
<feature type="domain" description="NB-ARC" evidence="3">
    <location>
        <begin position="123"/>
        <end position="253"/>
    </location>
</feature>
<dbReference type="InterPro" id="IPR036388">
    <property type="entry name" value="WH-like_DNA-bd_sf"/>
</dbReference>
<evidence type="ECO:0000313" key="7">
    <source>
        <dbReference type="Proteomes" id="UP000636709"/>
    </source>
</evidence>
<dbReference type="InterPro" id="IPR044974">
    <property type="entry name" value="Disease_R_plants"/>
</dbReference>
<dbReference type="InterPro" id="IPR055414">
    <property type="entry name" value="LRR_R13L4/SHOC2-like"/>
</dbReference>
<dbReference type="AlphaFoldDB" id="A0A835BTU0"/>
<sequence>MHATLEVVSSQVPAVSAHPNEGHLKPWKHKVRELAYDAEDTIDKYLIRVSDTPPGLSHRPWTTVLHAARRCKARRRIATEIERIKNDVKDASERRQRFSIPDVAGHWSPPRTTSPAVDSHLPLRYDNTVRLVGTQKPNVKFVLGRILRQVSQSSGENHELWAEEEIIGRIRDLLEDKRYFIVIDDVWDESVWNWINCALVQNTHGSKVLTTTRKFSIARLCRSTDCVDATILELQPLSFLDAQNLFYNKVFGEDRCPSEFTYISDQFLRKCAGVPLAIVTIASLLTNKHTVDEWSSVYNSISAEHNSHLEDMRRILSLSYHDLPSKLKPCLLYLSLFPEDHKIEKDDLIWRWIGEGFVHAKQDMSLYRVGEDYFNELINRSLVQPVHFDAHGRVQACRVHDIVLDYINNLSLEENFVTIYGQHTELLPNKVRRLSLRNSNGNTISQEAKSLFHVRSLTVFGHVADLILPFRSFQVLRVLDLEVCSGHKIEDICNLVHLRYLRLSGAHCVEVPKQIGNLQFLQTLDLKKTKIKALPSTLVQLRWLARLCVDRLTQLPEGIGSMPSLEEVSEVDITKYPNLMEGLGKLCKLRVLKMSLDTWDRRHREPLLKCLCNIKQLQVLHIFAADVSLDFMLGNNGWSWTPPHLRRLTVSIAD</sequence>
<evidence type="ECO:0008006" key="8">
    <source>
        <dbReference type="Google" id="ProtNLM"/>
    </source>
</evidence>
<dbReference type="SUPFAM" id="SSF52058">
    <property type="entry name" value="L domain-like"/>
    <property type="match status" value="1"/>
</dbReference>
<evidence type="ECO:0000259" key="3">
    <source>
        <dbReference type="Pfam" id="PF00931"/>
    </source>
</evidence>
<dbReference type="GO" id="GO:0043531">
    <property type="term" value="F:ADP binding"/>
    <property type="evidence" value="ECO:0007669"/>
    <property type="project" value="InterPro"/>
</dbReference>
<dbReference type="OrthoDB" id="593147at2759"/>
<dbReference type="Gene3D" id="3.40.50.300">
    <property type="entry name" value="P-loop containing nucleotide triphosphate hydrolases"/>
    <property type="match status" value="1"/>
</dbReference>
<dbReference type="SUPFAM" id="SSF52540">
    <property type="entry name" value="P-loop containing nucleoside triphosphate hydrolases"/>
    <property type="match status" value="1"/>
</dbReference>
<dbReference type="PANTHER" id="PTHR23155">
    <property type="entry name" value="DISEASE RESISTANCE PROTEIN RP"/>
    <property type="match status" value="1"/>
</dbReference>
<dbReference type="PRINTS" id="PR00364">
    <property type="entry name" value="DISEASERSIST"/>
</dbReference>
<dbReference type="Pfam" id="PF00931">
    <property type="entry name" value="NB-ARC"/>
    <property type="match status" value="1"/>
</dbReference>
<dbReference type="Gene3D" id="3.80.10.10">
    <property type="entry name" value="Ribonuclease Inhibitor"/>
    <property type="match status" value="1"/>
</dbReference>
<evidence type="ECO:0000259" key="4">
    <source>
        <dbReference type="Pfam" id="PF23559"/>
    </source>
</evidence>
<feature type="domain" description="Disease resistance protein winged helix" evidence="4">
    <location>
        <begin position="336"/>
        <end position="405"/>
    </location>
</feature>
<dbReference type="Gene3D" id="1.20.5.4130">
    <property type="match status" value="1"/>
</dbReference>
<evidence type="ECO:0000256" key="2">
    <source>
        <dbReference type="ARBA" id="ARBA00022821"/>
    </source>
</evidence>
<dbReference type="Gene3D" id="1.10.8.430">
    <property type="entry name" value="Helical domain of apoptotic protease-activating factors"/>
    <property type="match status" value="1"/>
</dbReference>
<dbReference type="EMBL" id="JACEFO010001828">
    <property type="protein sequence ID" value="KAF8700222.1"/>
    <property type="molecule type" value="Genomic_DNA"/>
</dbReference>
<evidence type="ECO:0000313" key="6">
    <source>
        <dbReference type="EMBL" id="KAF8700222.1"/>
    </source>
</evidence>
<dbReference type="GO" id="GO:0042742">
    <property type="term" value="P:defense response to bacterium"/>
    <property type="evidence" value="ECO:0007669"/>
    <property type="project" value="UniProtKB-ARBA"/>
</dbReference>
<dbReference type="Pfam" id="PF23559">
    <property type="entry name" value="WHD_DRP"/>
    <property type="match status" value="1"/>
</dbReference>
<dbReference type="Proteomes" id="UP000636709">
    <property type="component" value="Unassembled WGS sequence"/>
</dbReference>
<accession>A0A835BTU0</accession>
<dbReference type="InterPro" id="IPR058922">
    <property type="entry name" value="WHD_DRP"/>
</dbReference>
<dbReference type="InterPro" id="IPR027417">
    <property type="entry name" value="P-loop_NTPase"/>
</dbReference>
<dbReference type="Pfam" id="PF23598">
    <property type="entry name" value="LRR_14"/>
    <property type="match status" value="1"/>
</dbReference>
<dbReference type="FunFam" id="1.10.10.10:FF:000322">
    <property type="entry name" value="Probable disease resistance protein At1g63360"/>
    <property type="match status" value="1"/>
</dbReference>
<dbReference type="GO" id="GO:0002758">
    <property type="term" value="P:innate immune response-activating signaling pathway"/>
    <property type="evidence" value="ECO:0007669"/>
    <property type="project" value="UniProtKB-ARBA"/>
</dbReference>
<dbReference type="PANTHER" id="PTHR23155:SF1228">
    <property type="entry name" value="NB-ARC DOMAIN CONTAINING PROTEIN, EXPRESSED"/>
    <property type="match status" value="1"/>
</dbReference>
<proteinExistence type="predicted"/>
<feature type="domain" description="Disease resistance R13L4/SHOC-2-like LRR" evidence="5">
    <location>
        <begin position="453"/>
        <end position="651"/>
    </location>
</feature>
<dbReference type="InterPro" id="IPR032675">
    <property type="entry name" value="LRR_dom_sf"/>
</dbReference>
<dbReference type="InterPro" id="IPR042197">
    <property type="entry name" value="Apaf_helical"/>
</dbReference>
<dbReference type="GO" id="GO:0009626">
    <property type="term" value="P:plant-type hypersensitive response"/>
    <property type="evidence" value="ECO:0007669"/>
    <property type="project" value="UniProtKB-ARBA"/>
</dbReference>
<keyword evidence="1" id="KW-0677">Repeat</keyword>
<evidence type="ECO:0000256" key="1">
    <source>
        <dbReference type="ARBA" id="ARBA00022737"/>
    </source>
</evidence>